<dbReference type="Proteomes" id="UP001153636">
    <property type="component" value="Chromosome 7"/>
</dbReference>
<reference evidence="1" key="1">
    <citation type="submission" date="2022-01" db="EMBL/GenBank/DDBJ databases">
        <authorList>
            <person name="King R."/>
        </authorList>
    </citation>
    <scope>NUCLEOTIDE SEQUENCE</scope>
</reference>
<proteinExistence type="predicted"/>
<protein>
    <submittedName>
        <fullName evidence="1">Uncharacterized protein</fullName>
    </submittedName>
</protein>
<dbReference type="OrthoDB" id="337038at2759"/>
<dbReference type="EMBL" id="OV651819">
    <property type="protein sequence ID" value="CAH1113406.1"/>
    <property type="molecule type" value="Genomic_DNA"/>
</dbReference>
<evidence type="ECO:0000313" key="1">
    <source>
        <dbReference type="EMBL" id="CAH1113406.1"/>
    </source>
</evidence>
<evidence type="ECO:0000313" key="2">
    <source>
        <dbReference type="Proteomes" id="UP001153636"/>
    </source>
</evidence>
<dbReference type="AlphaFoldDB" id="A0A9P0GKU7"/>
<organism evidence="1 2">
    <name type="scientific">Psylliodes chrysocephalus</name>
    <dbReference type="NCBI Taxonomy" id="3402493"/>
    <lineage>
        <taxon>Eukaryota</taxon>
        <taxon>Metazoa</taxon>
        <taxon>Ecdysozoa</taxon>
        <taxon>Arthropoda</taxon>
        <taxon>Hexapoda</taxon>
        <taxon>Insecta</taxon>
        <taxon>Pterygota</taxon>
        <taxon>Neoptera</taxon>
        <taxon>Endopterygota</taxon>
        <taxon>Coleoptera</taxon>
        <taxon>Polyphaga</taxon>
        <taxon>Cucujiformia</taxon>
        <taxon>Chrysomeloidea</taxon>
        <taxon>Chrysomelidae</taxon>
        <taxon>Galerucinae</taxon>
        <taxon>Alticini</taxon>
        <taxon>Psylliodes</taxon>
    </lineage>
</organism>
<sequence>MELPRIASQTSIFPPAIPGIQLMTGYQKPKSPAKTPVSQKLLTVPKPAAEPQFAVLPSSASYQPSRRREEAFALQNLRRRLQTVRVLKANRAEPIEASCANNNLSPEELDNRPYLLKKVFTYLLLDSTIVH</sequence>
<gene>
    <name evidence="1" type="ORF">PSYICH_LOCUS13576</name>
</gene>
<name>A0A9P0GKU7_9CUCU</name>
<keyword evidence="2" id="KW-1185">Reference proteome</keyword>
<accession>A0A9P0GKU7</accession>